<keyword evidence="2" id="KW-1185">Reference proteome</keyword>
<comment type="caution">
    <text evidence="1">The sequence shown here is derived from an EMBL/GenBank/DDBJ whole genome shotgun (WGS) entry which is preliminary data.</text>
</comment>
<sequence length="76" mass="8054">MFGVIAPRMARPASAAYRIGGSPANGELAARRAAHLGGHHEGRLGTEREGAQLGGEPLVLPHRRVAQADVTYSQKR</sequence>
<dbReference type="RefSeq" id="WP_272103081.1">
    <property type="nucleotide sequence ID" value="NZ_JAQNDK010000006.1"/>
</dbReference>
<proteinExistence type="predicted"/>
<protein>
    <submittedName>
        <fullName evidence="1">Uncharacterized protein</fullName>
    </submittedName>
</protein>
<dbReference type="EMBL" id="JAQNDK010000006">
    <property type="protein sequence ID" value="MDC0684960.1"/>
    <property type="molecule type" value="Genomic_DNA"/>
</dbReference>
<organism evidence="1 2">
    <name type="scientific">Sorangium atrum</name>
    <dbReference type="NCBI Taxonomy" id="2995308"/>
    <lineage>
        <taxon>Bacteria</taxon>
        <taxon>Pseudomonadati</taxon>
        <taxon>Myxococcota</taxon>
        <taxon>Polyangia</taxon>
        <taxon>Polyangiales</taxon>
        <taxon>Polyangiaceae</taxon>
        <taxon>Sorangium</taxon>
    </lineage>
</organism>
<gene>
    <name evidence="1" type="ORF">POL72_45015</name>
</gene>
<dbReference type="Proteomes" id="UP001217485">
    <property type="component" value="Unassembled WGS sequence"/>
</dbReference>
<reference evidence="1 2" key="1">
    <citation type="submission" date="2023-01" db="EMBL/GenBank/DDBJ databases">
        <title>Minimal conservation of predation-associated metabolite biosynthetic gene clusters underscores biosynthetic potential of Myxococcota including descriptions for ten novel species: Archangium lansinium sp. nov., Myxococcus landrumus sp. nov., Nannocystis bai.</title>
        <authorList>
            <person name="Ahearne A."/>
            <person name="Stevens C."/>
            <person name="Dowd S."/>
        </authorList>
    </citation>
    <scope>NUCLEOTIDE SEQUENCE [LARGE SCALE GENOMIC DNA]</scope>
    <source>
        <strain evidence="1 2">WIWO2</strain>
    </source>
</reference>
<accession>A0ABT5CEU3</accession>
<name>A0ABT5CEU3_9BACT</name>
<evidence type="ECO:0000313" key="1">
    <source>
        <dbReference type="EMBL" id="MDC0684960.1"/>
    </source>
</evidence>
<evidence type="ECO:0000313" key="2">
    <source>
        <dbReference type="Proteomes" id="UP001217485"/>
    </source>
</evidence>